<dbReference type="EMBL" id="WHSC02000018">
    <property type="protein sequence ID" value="MDO6124959.1"/>
    <property type="molecule type" value="Genomic_DNA"/>
</dbReference>
<sequence>MASVSCDDFPVERGILAQFNPRNLKYSNKINPLSIFSFFMKSAVDAQNEWAYNPAIERERRRFWRPTNSL</sequence>
<accession>A0ABT8XML3</accession>
<keyword evidence="2" id="KW-1185">Reference proteome</keyword>
<name>A0ABT8XML3_9HYPH</name>
<evidence type="ECO:0000313" key="2">
    <source>
        <dbReference type="Proteomes" id="UP001177080"/>
    </source>
</evidence>
<protein>
    <submittedName>
        <fullName evidence="1">Uncharacterized protein</fullName>
    </submittedName>
</protein>
<dbReference type="RefSeq" id="WP_303278944.1">
    <property type="nucleotide sequence ID" value="NZ_WHSC02000018.1"/>
</dbReference>
<comment type="caution">
    <text evidence="1">The sequence shown here is derived from an EMBL/GenBank/DDBJ whole genome shotgun (WGS) entry which is preliminary data.</text>
</comment>
<evidence type="ECO:0000313" key="1">
    <source>
        <dbReference type="EMBL" id="MDO6124959.1"/>
    </source>
</evidence>
<organism evidence="1 2">
    <name type="scientific">Shinella curvata</name>
    <dbReference type="NCBI Taxonomy" id="1817964"/>
    <lineage>
        <taxon>Bacteria</taxon>
        <taxon>Pseudomonadati</taxon>
        <taxon>Pseudomonadota</taxon>
        <taxon>Alphaproteobacteria</taxon>
        <taxon>Hyphomicrobiales</taxon>
        <taxon>Rhizobiaceae</taxon>
        <taxon>Shinella</taxon>
    </lineage>
</organism>
<feature type="non-terminal residue" evidence="1">
    <location>
        <position position="70"/>
    </location>
</feature>
<reference evidence="1" key="1">
    <citation type="submission" date="2022-04" db="EMBL/GenBank/DDBJ databases">
        <title>Shinella lacus sp. nov., a novel member of the genus Shinella from water.</title>
        <authorList>
            <person name="Deng Y."/>
        </authorList>
    </citation>
    <scope>NUCLEOTIDE SEQUENCE</scope>
    <source>
        <strain evidence="1">JCM 31239</strain>
    </source>
</reference>
<dbReference type="Proteomes" id="UP001177080">
    <property type="component" value="Unassembled WGS sequence"/>
</dbReference>
<gene>
    <name evidence="1" type="ORF">GB928_027630</name>
</gene>
<proteinExistence type="predicted"/>